<evidence type="ECO:0000256" key="1">
    <source>
        <dbReference type="SAM" id="Phobius"/>
    </source>
</evidence>
<dbReference type="EMBL" id="JASPKZ010009381">
    <property type="protein sequence ID" value="KAJ9577013.1"/>
    <property type="molecule type" value="Genomic_DNA"/>
</dbReference>
<gene>
    <name evidence="2" type="ORF">L9F63_006450</name>
</gene>
<organism evidence="2 3">
    <name type="scientific">Diploptera punctata</name>
    <name type="common">Pacific beetle cockroach</name>
    <dbReference type="NCBI Taxonomy" id="6984"/>
    <lineage>
        <taxon>Eukaryota</taxon>
        <taxon>Metazoa</taxon>
        <taxon>Ecdysozoa</taxon>
        <taxon>Arthropoda</taxon>
        <taxon>Hexapoda</taxon>
        <taxon>Insecta</taxon>
        <taxon>Pterygota</taxon>
        <taxon>Neoptera</taxon>
        <taxon>Polyneoptera</taxon>
        <taxon>Dictyoptera</taxon>
        <taxon>Blattodea</taxon>
        <taxon>Blaberoidea</taxon>
        <taxon>Blaberidae</taxon>
        <taxon>Diplopterinae</taxon>
        <taxon>Diploptera</taxon>
    </lineage>
</organism>
<keyword evidence="1" id="KW-0812">Transmembrane</keyword>
<evidence type="ECO:0000313" key="3">
    <source>
        <dbReference type="Proteomes" id="UP001233999"/>
    </source>
</evidence>
<keyword evidence="1" id="KW-0472">Membrane</keyword>
<proteinExistence type="predicted"/>
<accession>A0AAD7ZBM6</accession>
<dbReference type="AlphaFoldDB" id="A0AAD7ZBM6"/>
<feature type="non-terminal residue" evidence="2">
    <location>
        <position position="1"/>
    </location>
</feature>
<feature type="non-terminal residue" evidence="2">
    <location>
        <position position="107"/>
    </location>
</feature>
<keyword evidence="1" id="KW-1133">Transmembrane helix</keyword>
<protein>
    <submittedName>
        <fullName evidence="2">Uncharacterized protein</fullName>
    </submittedName>
</protein>
<feature type="transmembrane region" description="Helical" evidence="1">
    <location>
        <begin position="84"/>
        <end position="104"/>
    </location>
</feature>
<sequence>KYDVIVGKGILQITTIEQNKQITTTLSKSLYCFKLSWTRIGVERLHNSLRCFCIPVVFYTSPQSTAANATLNSRLARLAASRSLAYVIAHAAIVICCCIFNAILTND</sequence>
<reference evidence="2" key="2">
    <citation type="submission" date="2023-05" db="EMBL/GenBank/DDBJ databases">
        <authorList>
            <person name="Fouks B."/>
        </authorList>
    </citation>
    <scope>NUCLEOTIDE SEQUENCE</scope>
    <source>
        <strain evidence="2">Stay&amp;Tobe</strain>
        <tissue evidence="2">Testes</tissue>
    </source>
</reference>
<dbReference type="Proteomes" id="UP001233999">
    <property type="component" value="Unassembled WGS sequence"/>
</dbReference>
<reference evidence="2" key="1">
    <citation type="journal article" date="2023" name="IScience">
        <title>Live-bearing cockroach genome reveals convergent evolutionary mechanisms linked to viviparity in insects and beyond.</title>
        <authorList>
            <person name="Fouks B."/>
            <person name="Harrison M.C."/>
            <person name="Mikhailova A.A."/>
            <person name="Marchal E."/>
            <person name="English S."/>
            <person name="Carruthers M."/>
            <person name="Jennings E.C."/>
            <person name="Chiamaka E.L."/>
            <person name="Frigard R.A."/>
            <person name="Pippel M."/>
            <person name="Attardo G.M."/>
            <person name="Benoit J.B."/>
            <person name="Bornberg-Bauer E."/>
            <person name="Tobe S.S."/>
        </authorList>
    </citation>
    <scope>NUCLEOTIDE SEQUENCE</scope>
    <source>
        <strain evidence="2">Stay&amp;Tobe</strain>
    </source>
</reference>
<evidence type="ECO:0000313" key="2">
    <source>
        <dbReference type="EMBL" id="KAJ9577013.1"/>
    </source>
</evidence>
<comment type="caution">
    <text evidence="2">The sequence shown here is derived from an EMBL/GenBank/DDBJ whole genome shotgun (WGS) entry which is preliminary data.</text>
</comment>
<name>A0AAD7ZBM6_DIPPU</name>
<keyword evidence="3" id="KW-1185">Reference proteome</keyword>